<proteinExistence type="predicted"/>
<dbReference type="RefSeq" id="WP_103725299.1">
    <property type="nucleotide sequence ID" value="NZ_PQNY01000003.1"/>
</dbReference>
<protein>
    <recommendedName>
        <fullName evidence="4">Lysylphosphatidylglycerol synthase-like protein</fullName>
    </recommendedName>
</protein>
<dbReference type="AlphaFoldDB" id="A0A2S4NAC7"/>
<feature type="transmembrane region" description="Helical" evidence="1">
    <location>
        <begin position="156"/>
        <end position="174"/>
    </location>
</feature>
<evidence type="ECO:0008006" key="4">
    <source>
        <dbReference type="Google" id="ProtNLM"/>
    </source>
</evidence>
<dbReference type="EMBL" id="PQNY01000003">
    <property type="protein sequence ID" value="POS02642.1"/>
    <property type="molecule type" value="Genomic_DNA"/>
</dbReference>
<keyword evidence="3" id="KW-1185">Reference proteome</keyword>
<feature type="transmembrane region" description="Helical" evidence="1">
    <location>
        <begin position="217"/>
        <end position="245"/>
    </location>
</feature>
<dbReference type="Proteomes" id="UP000237056">
    <property type="component" value="Unassembled WGS sequence"/>
</dbReference>
<name>A0A2S4NAC7_9FLAO</name>
<evidence type="ECO:0000313" key="2">
    <source>
        <dbReference type="EMBL" id="POS02642.1"/>
    </source>
</evidence>
<evidence type="ECO:0000256" key="1">
    <source>
        <dbReference type="SAM" id="Phobius"/>
    </source>
</evidence>
<keyword evidence="1" id="KW-0812">Transmembrane</keyword>
<reference evidence="2 3" key="1">
    <citation type="submission" date="2018-01" db="EMBL/GenBank/DDBJ databases">
        <title>Genomic Encyclopedia of Type Strains, Phase I: the one thousand microbial genomes (KMG-I) project.</title>
        <authorList>
            <person name="Goeker M."/>
        </authorList>
    </citation>
    <scope>NUCLEOTIDE SEQUENCE [LARGE SCALE GENOMIC DNA]</scope>
    <source>
        <strain evidence="2 3">DSM 17960</strain>
    </source>
</reference>
<feature type="transmembrane region" description="Helical" evidence="1">
    <location>
        <begin position="126"/>
        <end position="150"/>
    </location>
</feature>
<accession>A0A2S4NAC7</accession>
<comment type="caution">
    <text evidence="2">The sequence shown here is derived from an EMBL/GenBank/DDBJ whole genome shotgun (WGS) entry which is preliminary data.</text>
</comment>
<gene>
    <name evidence="2" type="ORF">Q361_103157</name>
</gene>
<feature type="transmembrane region" description="Helical" evidence="1">
    <location>
        <begin position="49"/>
        <end position="69"/>
    </location>
</feature>
<sequence length="313" mass="35989">MVLISYKAKQFLVFLVKLLIVIGALYFIYKQLANNNALQWQEFYVLVTTNWTFATVFLLLLFSFTNRFLEILKWKNLVLVVKKIAIQEASKQVLAALTAGIFTPNGVGEYAGKALYFDKNQTKTIVFLNLVCNGVQMILTVFFGVLGLFYLGYFLYGVYVLFALVLLFIVLFFTKKITIKGYSLNKLVFKIKEIPKQIHNKNNMLAVGRYLVFSHQYYFLFTVFGVQNISYLDLMATISVVYFLASCLPSFQFLDFAVKGSVGVYFFGKLDINEWIVVFVSTLMWFLNVVLPVLIGSYFVLSFKVNHNPKFKS</sequence>
<keyword evidence="1" id="KW-0472">Membrane</keyword>
<organism evidence="2 3">
    <name type="scientific">Flavobacterium croceum DSM 17960</name>
    <dbReference type="NCBI Taxonomy" id="1121886"/>
    <lineage>
        <taxon>Bacteria</taxon>
        <taxon>Pseudomonadati</taxon>
        <taxon>Bacteroidota</taxon>
        <taxon>Flavobacteriia</taxon>
        <taxon>Flavobacteriales</taxon>
        <taxon>Flavobacteriaceae</taxon>
        <taxon>Flavobacterium</taxon>
    </lineage>
</organism>
<evidence type="ECO:0000313" key="3">
    <source>
        <dbReference type="Proteomes" id="UP000237056"/>
    </source>
</evidence>
<dbReference type="OrthoDB" id="1121314at2"/>
<keyword evidence="1" id="KW-1133">Transmembrane helix</keyword>
<feature type="transmembrane region" description="Helical" evidence="1">
    <location>
        <begin position="275"/>
        <end position="301"/>
    </location>
</feature>
<feature type="transmembrane region" description="Helical" evidence="1">
    <location>
        <begin position="12"/>
        <end position="29"/>
    </location>
</feature>